<evidence type="ECO:0000313" key="1">
    <source>
        <dbReference type="EMBL" id="OCH92235.1"/>
    </source>
</evidence>
<dbReference type="InterPro" id="IPR018788">
    <property type="entry name" value="Proteasome_assmbl_chp_3"/>
</dbReference>
<keyword evidence="2" id="KW-1185">Reference proteome</keyword>
<dbReference type="GO" id="GO:0043248">
    <property type="term" value="P:proteasome assembly"/>
    <property type="evidence" value="ECO:0007669"/>
    <property type="project" value="InterPro"/>
</dbReference>
<protein>
    <recommendedName>
        <fullName evidence="3">Proteasome assembly chaperone 3</fullName>
    </recommendedName>
</protein>
<dbReference type="PANTHER" id="PTHR31051:SF1">
    <property type="entry name" value="PROTEASOME ASSEMBLY CHAPERONE 3"/>
    <property type="match status" value="1"/>
</dbReference>
<dbReference type="InterPro" id="IPR053720">
    <property type="entry name" value="Psm_Assembly_Chaperone"/>
</dbReference>
<name>A0A8E2B5D5_9APHY</name>
<dbReference type="Proteomes" id="UP000250043">
    <property type="component" value="Unassembled WGS sequence"/>
</dbReference>
<dbReference type="Gene3D" id="3.30.230.90">
    <property type="match status" value="1"/>
</dbReference>
<dbReference type="AlphaFoldDB" id="A0A8E2B5D5"/>
<sequence length="159" mass="16880">MLSSSQTTRDLDGVPTDVLLQAFADRVLVLVTQLGKVGNLIQATIPATTDLLPPPPPDPAQPNLEPLPEPPSAIELTPLLGGPPSDHLGTLHSLYASQIATLVWTSEAAGSLEGERRVVVIGIALSKAATEGETTNLNEHEKAVFHGVMDMVRELLNRQ</sequence>
<reference evidence="1 2" key="1">
    <citation type="submission" date="2016-07" db="EMBL/GenBank/DDBJ databases">
        <title>Draft genome of the white-rot fungus Obba rivulosa 3A-2.</title>
        <authorList>
            <consortium name="DOE Joint Genome Institute"/>
            <person name="Miettinen O."/>
            <person name="Riley R."/>
            <person name="Acob R."/>
            <person name="Barry K."/>
            <person name="Cullen D."/>
            <person name="De Vries R."/>
            <person name="Hainaut M."/>
            <person name="Hatakka A."/>
            <person name="Henrissat B."/>
            <person name="Hilden K."/>
            <person name="Kuo R."/>
            <person name="Labutti K."/>
            <person name="Lipzen A."/>
            <person name="Makela M.R."/>
            <person name="Sandor L."/>
            <person name="Spatafora J.W."/>
            <person name="Grigoriev I.V."/>
            <person name="Hibbett D.S."/>
        </authorList>
    </citation>
    <scope>NUCLEOTIDE SEQUENCE [LARGE SCALE GENOMIC DNA]</scope>
    <source>
        <strain evidence="1 2">3A-2</strain>
    </source>
</reference>
<organism evidence="1 2">
    <name type="scientific">Obba rivulosa</name>
    <dbReference type="NCBI Taxonomy" id="1052685"/>
    <lineage>
        <taxon>Eukaryota</taxon>
        <taxon>Fungi</taxon>
        <taxon>Dikarya</taxon>
        <taxon>Basidiomycota</taxon>
        <taxon>Agaricomycotina</taxon>
        <taxon>Agaricomycetes</taxon>
        <taxon>Polyporales</taxon>
        <taxon>Gelatoporiaceae</taxon>
        <taxon>Obba</taxon>
    </lineage>
</organism>
<proteinExistence type="predicted"/>
<accession>A0A8E2B5D5</accession>
<dbReference type="OrthoDB" id="5593278at2759"/>
<dbReference type="EMBL" id="KV722372">
    <property type="protein sequence ID" value="OCH92235.1"/>
    <property type="molecule type" value="Genomic_DNA"/>
</dbReference>
<evidence type="ECO:0000313" key="2">
    <source>
        <dbReference type="Proteomes" id="UP000250043"/>
    </source>
</evidence>
<gene>
    <name evidence="1" type="ORF">OBBRIDRAFT_773709</name>
</gene>
<dbReference type="PANTHER" id="PTHR31051">
    <property type="entry name" value="PROTEASOME ASSEMBLY CHAPERONE 3"/>
    <property type="match status" value="1"/>
</dbReference>
<evidence type="ECO:0008006" key="3">
    <source>
        <dbReference type="Google" id="ProtNLM"/>
    </source>
</evidence>